<evidence type="ECO:0000256" key="6">
    <source>
        <dbReference type="ARBA" id="ARBA00022833"/>
    </source>
</evidence>
<evidence type="ECO:0000256" key="5">
    <source>
        <dbReference type="ARBA" id="ARBA00022801"/>
    </source>
</evidence>
<name>A0A956NB19_UNCEI</name>
<dbReference type="GO" id="GO:0016787">
    <property type="term" value="F:hydrolase activity"/>
    <property type="evidence" value="ECO:0007669"/>
    <property type="project" value="UniProtKB-KW"/>
</dbReference>
<reference evidence="10" key="2">
    <citation type="journal article" date="2021" name="Microbiome">
        <title>Successional dynamics and alternative stable states in a saline activated sludge microbial community over 9 years.</title>
        <authorList>
            <person name="Wang Y."/>
            <person name="Ye J."/>
            <person name="Ju F."/>
            <person name="Liu L."/>
            <person name="Boyd J.A."/>
            <person name="Deng Y."/>
            <person name="Parks D.H."/>
            <person name="Jiang X."/>
            <person name="Yin X."/>
            <person name="Woodcroft B.J."/>
            <person name="Tyson G.W."/>
            <person name="Hugenholtz P."/>
            <person name="Polz M.F."/>
            <person name="Zhang T."/>
        </authorList>
    </citation>
    <scope>NUCLEOTIDE SEQUENCE</scope>
    <source>
        <strain evidence="10">HKST-UBA02</strain>
    </source>
</reference>
<comment type="catalytic activity">
    <reaction evidence="8">
        <text>adenosine + phosphate = alpha-D-ribose 1-phosphate + adenine</text>
        <dbReference type="Rhea" id="RHEA:27642"/>
        <dbReference type="ChEBI" id="CHEBI:16335"/>
        <dbReference type="ChEBI" id="CHEBI:16708"/>
        <dbReference type="ChEBI" id="CHEBI:43474"/>
        <dbReference type="ChEBI" id="CHEBI:57720"/>
        <dbReference type="EC" id="2.4.2.1"/>
    </reaction>
    <physiologicalReaction direction="left-to-right" evidence="8">
        <dbReference type="Rhea" id="RHEA:27643"/>
    </physiologicalReaction>
</comment>
<keyword evidence="5" id="KW-0378">Hydrolase</keyword>
<keyword evidence="3" id="KW-0808">Transferase</keyword>
<comment type="catalytic activity">
    <reaction evidence="1">
        <text>inosine + phosphate = alpha-D-ribose 1-phosphate + hypoxanthine</text>
        <dbReference type="Rhea" id="RHEA:27646"/>
        <dbReference type="ChEBI" id="CHEBI:17368"/>
        <dbReference type="ChEBI" id="CHEBI:17596"/>
        <dbReference type="ChEBI" id="CHEBI:43474"/>
        <dbReference type="ChEBI" id="CHEBI:57720"/>
        <dbReference type="EC" id="2.4.2.1"/>
    </reaction>
    <physiologicalReaction direction="left-to-right" evidence="1">
        <dbReference type="Rhea" id="RHEA:27647"/>
    </physiologicalReaction>
</comment>
<dbReference type="InterPro" id="IPR003730">
    <property type="entry name" value="Cu_polyphenol_OxRdtase"/>
</dbReference>
<dbReference type="GO" id="GO:0017061">
    <property type="term" value="F:S-methyl-5-thioadenosine phosphorylase activity"/>
    <property type="evidence" value="ECO:0007669"/>
    <property type="project" value="UniProtKB-EC"/>
</dbReference>
<protein>
    <submittedName>
        <fullName evidence="10">Laccase domain-containing protein</fullName>
    </submittedName>
</protein>
<gene>
    <name evidence="10" type="ORF">KDA27_04650</name>
</gene>
<dbReference type="SUPFAM" id="SSF64438">
    <property type="entry name" value="CNF1/YfiH-like putative cysteine hydrolases"/>
    <property type="match status" value="1"/>
</dbReference>
<dbReference type="Proteomes" id="UP000739538">
    <property type="component" value="Unassembled WGS sequence"/>
</dbReference>
<dbReference type="CDD" id="cd16833">
    <property type="entry name" value="YfiH"/>
    <property type="match status" value="1"/>
</dbReference>
<dbReference type="Pfam" id="PF02578">
    <property type="entry name" value="Cu-oxidase_4"/>
    <property type="match status" value="1"/>
</dbReference>
<dbReference type="Gene3D" id="3.60.140.10">
    <property type="entry name" value="CNF1/YfiH-like putative cysteine hydrolases"/>
    <property type="match status" value="1"/>
</dbReference>
<evidence type="ECO:0000256" key="9">
    <source>
        <dbReference type="ARBA" id="ARBA00049893"/>
    </source>
</evidence>
<evidence type="ECO:0000313" key="11">
    <source>
        <dbReference type="Proteomes" id="UP000739538"/>
    </source>
</evidence>
<evidence type="ECO:0000256" key="2">
    <source>
        <dbReference type="ARBA" id="ARBA00007353"/>
    </source>
</evidence>
<dbReference type="InterPro" id="IPR011324">
    <property type="entry name" value="Cytotoxic_necrot_fac-like_cat"/>
</dbReference>
<evidence type="ECO:0000256" key="8">
    <source>
        <dbReference type="ARBA" id="ARBA00048968"/>
    </source>
</evidence>
<comment type="catalytic activity">
    <reaction evidence="7">
        <text>adenosine + H2O + H(+) = inosine + NH4(+)</text>
        <dbReference type="Rhea" id="RHEA:24408"/>
        <dbReference type="ChEBI" id="CHEBI:15377"/>
        <dbReference type="ChEBI" id="CHEBI:15378"/>
        <dbReference type="ChEBI" id="CHEBI:16335"/>
        <dbReference type="ChEBI" id="CHEBI:17596"/>
        <dbReference type="ChEBI" id="CHEBI:28938"/>
        <dbReference type="EC" id="3.5.4.4"/>
    </reaction>
    <physiologicalReaction direction="left-to-right" evidence="7">
        <dbReference type="Rhea" id="RHEA:24409"/>
    </physiologicalReaction>
</comment>
<comment type="similarity">
    <text evidence="2">Belongs to the purine nucleoside phosphorylase YfiH/LACC1 family.</text>
</comment>
<comment type="catalytic activity">
    <reaction evidence="9">
        <text>S-methyl-5'-thioadenosine + phosphate = 5-(methylsulfanyl)-alpha-D-ribose 1-phosphate + adenine</text>
        <dbReference type="Rhea" id="RHEA:11852"/>
        <dbReference type="ChEBI" id="CHEBI:16708"/>
        <dbReference type="ChEBI" id="CHEBI:17509"/>
        <dbReference type="ChEBI" id="CHEBI:43474"/>
        <dbReference type="ChEBI" id="CHEBI:58533"/>
        <dbReference type="EC" id="2.4.2.28"/>
    </reaction>
    <physiologicalReaction direction="left-to-right" evidence="9">
        <dbReference type="Rhea" id="RHEA:11853"/>
    </physiologicalReaction>
</comment>
<dbReference type="EMBL" id="JAGQHS010000015">
    <property type="protein sequence ID" value="MCA9755071.1"/>
    <property type="molecule type" value="Genomic_DNA"/>
</dbReference>
<evidence type="ECO:0000256" key="3">
    <source>
        <dbReference type="ARBA" id="ARBA00022679"/>
    </source>
</evidence>
<evidence type="ECO:0000256" key="7">
    <source>
        <dbReference type="ARBA" id="ARBA00047989"/>
    </source>
</evidence>
<reference evidence="10" key="1">
    <citation type="submission" date="2020-04" db="EMBL/GenBank/DDBJ databases">
        <authorList>
            <person name="Zhang T."/>
        </authorList>
    </citation>
    <scope>NUCLEOTIDE SEQUENCE</scope>
    <source>
        <strain evidence="10">HKST-UBA02</strain>
    </source>
</reference>
<dbReference type="InterPro" id="IPR038371">
    <property type="entry name" value="Cu_polyphenol_OxRdtase_sf"/>
</dbReference>
<keyword evidence="4" id="KW-0479">Metal-binding</keyword>
<dbReference type="AlphaFoldDB" id="A0A956NB19"/>
<dbReference type="PANTHER" id="PTHR30616:SF2">
    <property type="entry name" value="PURINE NUCLEOSIDE PHOSPHORYLASE LACC1"/>
    <property type="match status" value="1"/>
</dbReference>
<accession>A0A956NB19</accession>
<sequence length="247" mass="26222">MNQPIRFTTSPEGHLGDCGGHSCGACRAYVTQRTGGVSPHPFRTLNLGTRVDDDPVNLLENERRVLTALGAGPPARADLVHGIRTAVVDSPGVVPETDALVTNVPGLPLALTVADCYPVAATIGAWRGLAHCGWRGVAGGIVEELLRVLRLHASGPARVWIGPGIGVCCYEVGPEVASVFPRSTREQTEGSRSVRLDLAGEIRLRLTERDVAPEDIATSGLCTACNTDIFFSHRAEGPTGRMSAYFF</sequence>
<comment type="caution">
    <text evidence="10">The sequence shown here is derived from an EMBL/GenBank/DDBJ whole genome shotgun (WGS) entry which is preliminary data.</text>
</comment>
<evidence type="ECO:0000256" key="1">
    <source>
        <dbReference type="ARBA" id="ARBA00000553"/>
    </source>
</evidence>
<dbReference type="PANTHER" id="PTHR30616">
    <property type="entry name" value="UNCHARACTERIZED PROTEIN YFIH"/>
    <property type="match status" value="1"/>
</dbReference>
<evidence type="ECO:0000313" key="10">
    <source>
        <dbReference type="EMBL" id="MCA9755071.1"/>
    </source>
</evidence>
<keyword evidence="6" id="KW-0862">Zinc</keyword>
<organism evidence="10 11">
    <name type="scientific">Eiseniibacteriota bacterium</name>
    <dbReference type="NCBI Taxonomy" id="2212470"/>
    <lineage>
        <taxon>Bacteria</taxon>
        <taxon>Candidatus Eiseniibacteriota</taxon>
    </lineage>
</organism>
<proteinExistence type="inferred from homology"/>
<evidence type="ECO:0000256" key="4">
    <source>
        <dbReference type="ARBA" id="ARBA00022723"/>
    </source>
</evidence>
<dbReference type="GO" id="GO:0005507">
    <property type="term" value="F:copper ion binding"/>
    <property type="evidence" value="ECO:0007669"/>
    <property type="project" value="TreeGrafter"/>
</dbReference>